<evidence type="ECO:0000313" key="1">
    <source>
        <dbReference type="EMBL" id="PAB58253.1"/>
    </source>
</evidence>
<comment type="caution">
    <text evidence="1">The sequence shown here is derived from an EMBL/GenBank/DDBJ whole genome shotgun (WGS) entry which is preliminary data.</text>
</comment>
<dbReference type="AlphaFoldDB" id="A0A267MHH0"/>
<keyword evidence="2" id="KW-1185">Reference proteome</keyword>
<organism evidence="1 2">
    <name type="scientific">Anaeromicrobium sediminis</name>
    <dbReference type="NCBI Taxonomy" id="1478221"/>
    <lineage>
        <taxon>Bacteria</taxon>
        <taxon>Bacillati</taxon>
        <taxon>Bacillota</taxon>
        <taxon>Clostridia</taxon>
        <taxon>Peptostreptococcales</taxon>
        <taxon>Thermotaleaceae</taxon>
        <taxon>Anaeromicrobium</taxon>
    </lineage>
</organism>
<dbReference type="InterPro" id="IPR025373">
    <property type="entry name" value="DUF4363"/>
</dbReference>
<dbReference type="Proteomes" id="UP000216024">
    <property type="component" value="Unassembled WGS sequence"/>
</dbReference>
<gene>
    <name evidence="1" type="ORF">CCE28_16595</name>
</gene>
<name>A0A267MHH0_9FIRM</name>
<evidence type="ECO:0000313" key="2">
    <source>
        <dbReference type="Proteomes" id="UP000216024"/>
    </source>
</evidence>
<proteinExistence type="predicted"/>
<evidence type="ECO:0008006" key="3">
    <source>
        <dbReference type="Google" id="ProtNLM"/>
    </source>
</evidence>
<accession>A0A267MHH0</accession>
<protein>
    <recommendedName>
        <fullName evidence="3">DUF4363 domain-containing protein</fullName>
    </recommendedName>
</protein>
<dbReference type="EMBL" id="NIBG01000018">
    <property type="protein sequence ID" value="PAB58253.1"/>
    <property type="molecule type" value="Genomic_DNA"/>
</dbReference>
<sequence>MRTFILCLFIMVLLICVWFYVYSSLEDMYTYSTTQLTELNSLIESDNWNLASIKIEEFEKYIHKKERRFGTLIHHEDMEVIYESVLKLRNHIHYKDKIKSSLEIELLKHFISSAKDNQSLSFYNIF</sequence>
<dbReference type="RefSeq" id="WP_095134855.1">
    <property type="nucleotide sequence ID" value="NZ_NIBG01000018.1"/>
</dbReference>
<dbReference type="Pfam" id="PF14276">
    <property type="entry name" value="DUF4363"/>
    <property type="match status" value="1"/>
</dbReference>
<reference evidence="1 2" key="1">
    <citation type="submission" date="2017-06" db="EMBL/GenBank/DDBJ databases">
        <title>Draft genome sequence of anaerobic fermentative bacterium Anaeromicrobium sediminis DY2726D isolated from West Pacific Ocean sediments.</title>
        <authorList>
            <person name="Zeng X."/>
        </authorList>
    </citation>
    <scope>NUCLEOTIDE SEQUENCE [LARGE SCALE GENOMIC DNA]</scope>
    <source>
        <strain evidence="1 2">DY2726D</strain>
    </source>
</reference>